<evidence type="ECO:0000259" key="2">
    <source>
        <dbReference type="Pfam" id="PF13400"/>
    </source>
</evidence>
<evidence type="ECO:0000313" key="4">
    <source>
        <dbReference type="Proteomes" id="UP001157440"/>
    </source>
</evidence>
<sequence length="472" mass="48041">MARPRRIPTRSEIRKNRTRRAWSRLTADRSGAVALIFGLAGTVLLGLVGGGIDYSRMVYRRSQMQNAVDAAVLGGGNTLKLSPSNATAVASIVQRLVAENAPSPPDRPLSVVVSVSSDKTSVSATATDQFKLAFGAFVGLKVVPITVRSTATIMGKMRLCLLTLDPAAVGSLHLEKNANLSATSCSLYADSNSPKAIQGDDNAIAKADTICSVGGSNTSRANFAPPVTSGCPAIADPLAVTVKAPVPGSCVTVSASAGPGPGKGPGGPAAGNVAITASTTLDPGTYCGGLHISGSANVTLNPGVYIIKDGPLIVDGQASMTGQDVGFYFMGDAAGLRFDANTTISLAAPVSGPLAGFLMTEQPGVSAPVPPPPGPAGSPPSPPGPPSKPLREYRIISNNARTMLGTIYLPSGRLIIDGSAAVSDQSAYTVIVVQLLDLYDGPTLYLNANYDATSVPVPKGVGPVNGKILLTQ</sequence>
<organism evidence="3 4">
    <name type="scientific">Methylobacterium tardum</name>
    <dbReference type="NCBI Taxonomy" id="374432"/>
    <lineage>
        <taxon>Bacteria</taxon>
        <taxon>Pseudomonadati</taxon>
        <taxon>Pseudomonadota</taxon>
        <taxon>Alphaproteobacteria</taxon>
        <taxon>Hyphomicrobiales</taxon>
        <taxon>Methylobacteriaceae</taxon>
        <taxon>Methylobacterium</taxon>
    </lineage>
</organism>
<evidence type="ECO:0000256" key="1">
    <source>
        <dbReference type="SAM" id="MobiDB-lite"/>
    </source>
</evidence>
<reference evidence="4" key="1">
    <citation type="journal article" date="2019" name="Int. J. Syst. Evol. Microbiol.">
        <title>The Global Catalogue of Microorganisms (GCM) 10K type strain sequencing project: providing services to taxonomists for standard genome sequencing and annotation.</title>
        <authorList>
            <consortium name="The Broad Institute Genomics Platform"/>
            <consortium name="The Broad Institute Genome Sequencing Center for Infectious Disease"/>
            <person name="Wu L."/>
            <person name="Ma J."/>
        </authorList>
    </citation>
    <scope>NUCLEOTIDE SEQUENCE [LARGE SCALE GENOMIC DNA]</scope>
    <source>
        <strain evidence="4">NBRC 103632</strain>
    </source>
</reference>
<dbReference type="Pfam" id="PF13400">
    <property type="entry name" value="Tad"/>
    <property type="match status" value="1"/>
</dbReference>
<gene>
    <name evidence="3" type="ORF">GCM10007890_30940</name>
</gene>
<feature type="domain" description="Putative Flp pilus-assembly TadG-like N-terminal" evidence="2">
    <location>
        <begin position="31"/>
        <end position="76"/>
    </location>
</feature>
<comment type="caution">
    <text evidence="3">The sequence shown here is derived from an EMBL/GenBank/DDBJ whole genome shotgun (WGS) entry which is preliminary data.</text>
</comment>
<evidence type="ECO:0000313" key="3">
    <source>
        <dbReference type="EMBL" id="GLS71081.1"/>
    </source>
</evidence>
<dbReference type="EMBL" id="BSPL01000017">
    <property type="protein sequence ID" value="GLS71081.1"/>
    <property type="molecule type" value="Genomic_DNA"/>
</dbReference>
<name>A0AA37WSB3_9HYPH</name>
<feature type="region of interest" description="Disordered" evidence="1">
    <location>
        <begin position="361"/>
        <end position="389"/>
    </location>
</feature>
<proteinExistence type="predicted"/>
<feature type="compositionally biased region" description="Pro residues" evidence="1">
    <location>
        <begin position="368"/>
        <end position="388"/>
    </location>
</feature>
<dbReference type="AlphaFoldDB" id="A0AA37WSB3"/>
<keyword evidence="4" id="KW-1185">Reference proteome</keyword>
<dbReference type="InterPro" id="IPR028087">
    <property type="entry name" value="Tad_N"/>
</dbReference>
<protein>
    <recommendedName>
        <fullName evidence="2">Putative Flp pilus-assembly TadG-like N-terminal domain-containing protein</fullName>
    </recommendedName>
</protein>
<dbReference type="RefSeq" id="WP_238194461.1">
    <property type="nucleotide sequence ID" value="NZ_BPQZ01000001.1"/>
</dbReference>
<accession>A0AA37WSB3</accession>
<dbReference type="Proteomes" id="UP001157440">
    <property type="component" value="Unassembled WGS sequence"/>
</dbReference>